<organism evidence="2 3">
    <name type="scientific">Bacillus pseudomycoides</name>
    <dbReference type="NCBI Taxonomy" id="64104"/>
    <lineage>
        <taxon>Bacteria</taxon>
        <taxon>Bacillati</taxon>
        <taxon>Bacillota</taxon>
        <taxon>Bacilli</taxon>
        <taxon>Bacillales</taxon>
        <taxon>Bacillaceae</taxon>
        <taxon>Bacillus</taxon>
        <taxon>Bacillus cereus group</taxon>
    </lineage>
</organism>
<protein>
    <recommendedName>
        <fullName evidence="4">Replication protein</fullName>
    </recommendedName>
</protein>
<evidence type="ECO:0008006" key="4">
    <source>
        <dbReference type="Google" id="ProtNLM"/>
    </source>
</evidence>
<feature type="region of interest" description="Disordered" evidence="1">
    <location>
        <begin position="310"/>
        <end position="331"/>
    </location>
</feature>
<evidence type="ECO:0000313" key="2">
    <source>
        <dbReference type="EMBL" id="PHF04268.1"/>
    </source>
</evidence>
<dbReference type="AlphaFoldDB" id="A0ABD6TDN7"/>
<evidence type="ECO:0000256" key="1">
    <source>
        <dbReference type="SAM" id="MobiDB-lite"/>
    </source>
</evidence>
<dbReference type="RefSeq" id="WP_098802729.1">
    <property type="nucleotide sequence ID" value="NZ_NUTL01000011.1"/>
</dbReference>
<sequence length="353" mass="40783">MTITFQKAKKKTRNELQLPILHFVCMDDWIEKLGDKAFTAWLKFYTWCNREEDENGNRPEDDVIPSSLTKVQKRLGVGKDTFYNKILKPLWNHGLIDVFEYKSENWKGQGSVNIIVYEYPQNNYDLAVQPLEQIRNYDTDYTSQAKVFAKLGGRPKKEAPAPRSEIEQGDGSKTEQGVFSNGTGPRSEIEPNNVSNNLSNVSKSNNVSKPSNNLSILEKIENTDLPDTTKVILSRKIERLTNKKLDNIFSLFEIYKAELNEVAFNAVLNRVLDSKVKKSFKGLLEQSIKTEIVGIPKEEQNTNKRKEMIPDWKKELDQENNASSTVEDNRQAIEDFEEQRKHLEEILKEYKRD</sequence>
<gene>
    <name evidence="2" type="ORF">COF81_02345</name>
</gene>
<feature type="compositionally biased region" description="Low complexity" evidence="1">
    <location>
        <begin position="191"/>
        <end position="211"/>
    </location>
</feature>
<dbReference type="EMBL" id="NUTL01000011">
    <property type="protein sequence ID" value="PHF04268.1"/>
    <property type="molecule type" value="Genomic_DNA"/>
</dbReference>
<accession>A0ABD6TDN7</accession>
<feature type="region of interest" description="Disordered" evidence="1">
    <location>
        <begin position="150"/>
        <end position="211"/>
    </location>
</feature>
<evidence type="ECO:0000313" key="3">
    <source>
        <dbReference type="Proteomes" id="UP000221918"/>
    </source>
</evidence>
<dbReference type="Proteomes" id="UP000221918">
    <property type="component" value="Unassembled WGS sequence"/>
</dbReference>
<reference evidence="2 3" key="1">
    <citation type="submission" date="2017-09" db="EMBL/GenBank/DDBJ databases">
        <title>Large-scale bioinformatics analysis of Bacillus genomes uncovers conserved roles of natural products in bacterial physiology.</title>
        <authorList>
            <consortium name="Agbiome Team Llc"/>
            <person name="Bleich R.M."/>
            <person name="Grubbs K.J."/>
            <person name="Santa Maria K.C."/>
            <person name="Allen S.E."/>
            <person name="Farag S."/>
            <person name="Shank E.A."/>
            <person name="Bowers A."/>
        </authorList>
    </citation>
    <scope>NUCLEOTIDE SEQUENCE [LARGE SCALE GENOMIC DNA]</scope>
    <source>
        <strain evidence="2 3">AFS037265</strain>
    </source>
</reference>
<feature type="compositionally biased region" description="Polar residues" evidence="1">
    <location>
        <begin position="174"/>
        <end position="184"/>
    </location>
</feature>
<proteinExistence type="predicted"/>
<feature type="compositionally biased region" description="Basic and acidic residues" evidence="1">
    <location>
        <begin position="155"/>
        <end position="173"/>
    </location>
</feature>
<name>A0ABD6TDN7_9BACI</name>
<comment type="caution">
    <text evidence="2">The sequence shown here is derived from an EMBL/GenBank/DDBJ whole genome shotgun (WGS) entry which is preliminary data.</text>
</comment>